<dbReference type="GeneID" id="5562495"/>
<dbReference type="Proteomes" id="UP000000262">
    <property type="component" value="Chromosome"/>
</dbReference>
<organism evidence="1 2">
    <name type="scientific">Ignicoccus hospitalis (strain KIN4/I / DSM 18386 / JCM 14125)</name>
    <dbReference type="NCBI Taxonomy" id="453591"/>
    <lineage>
        <taxon>Archaea</taxon>
        <taxon>Thermoproteota</taxon>
        <taxon>Thermoprotei</taxon>
        <taxon>Desulfurococcales</taxon>
        <taxon>Desulfurococcaceae</taxon>
        <taxon>Ignicoccus</taxon>
    </lineage>
</organism>
<reference evidence="1 2" key="1">
    <citation type="journal article" date="2008" name="Genome Biol.">
        <title>A genomic analysis of the archaeal system Ignicoccus hospitalis-Nanoarchaeum equitans.</title>
        <authorList>
            <person name="Podar M."/>
            <person name="Anderson I."/>
            <person name="Makarova K.S."/>
            <person name="Elkins J.G."/>
            <person name="Ivanova N."/>
            <person name="Wall M.A."/>
            <person name="Lykidis A."/>
            <person name="Mavromatis K."/>
            <person name="Sun H."/>
            <person name="Hudson M.E."/>
            <person name="Chen W."/>
            <person name="Deciu C."/>
            <person name="Hutchison D."/>
            <person name="Eads J.R."/>
            <person name="Anderson A."/>
            <person name="Fernandes F."/>
            <person name="Szeto E."/>
            <person name="Lapidus A."/>
            <person name="Kyrpides N.C."/>
            <person name="Saier M.H.Jr."/>
            <person name="Richardson P.M."/>
            <person name="Rachel R."/>
            <person name="Huber H."/>
            <person name="Eisen J.A."/>
            <person name="Koonin E.V."/>
            <person name="Keller M."/>
            <person name="Stetter K.O."/>
        </authorList>
    </citation>
    <scope>NUCLEOTIDE SEQUENCE [LARGE SCALE GENOMIC DNA]</scope>
    <source>
        <strain evidence="2">KIN4/I / DSM 18386 / JCM 14125</strain>
    </source>
</reference>
<evidence type="ECO:0000313" key="2">
    <source>
        <dbReference type="Proteomes" id="UP000000262"/>
    </source>
</evidence>
<dbReference type="RefSeq" id="WP_012123305.1">
    <property type="nucleotide sequence ID" value="NC_009776.1"/>
</dbReference>
<dbReference type="KEGG" id="iho:Igni_1164"/>
<proteinExistence type="predicted"/>
<dbReference type="EMBL" id="CP000816">
    <property type="protein sequence ID" value="ABU82341.1"/>
    <property type="molecule type" value="Genomic_DNA"/>
</dbReference>
<protein>
    <submittedName>
        <fullName evidence="1">Uncharacterized protein</fullName>
    </submittedName>
</protein>
<sequence>MRASYKAGQCGARVLVIKDLGIETPVANARELCGELKCCEAKDECEAALKVLSGCDVVIGPERVERALRYARALIPIGRFFQYADFVCRTTSRGLEMLRRLKLECPDYSYPRALFVADSLSPSVHFLMESLRRAREVGEGEVEAGCGLKVPEGLEGAYPFSQIECPQPLPKDLAEKLKDYM</sequence>
<evidence type="ECO:0000313" key="1">
    <source>
        <dbReference type="EMBL" id="ABU82341.1"/>
    </source>
</evidence>
<dbReference type="OrthoDB" id="380948at2157"/>
<dbReference type="STRING" id="453591.Igni_1164"/>
<accession>A8ABN9</accession>
<name>A8ABN9_IGNH4</name>
<keyword evidence="2" id="KW-1185">Reference proteome</keyword>
<dbReference type="AlphaFoldDB" id="A8ABN9"/>
<dbReference type="HOGENOM" id="CLU_1485880_0_0_2"/>
<gene>
    <name evidence="1" type="ordered locus">Igni_1164</name>
</gene>